<dbReference type="Pfam" id="PF08544">
    <property type="entry name" value="GHMP_kinases_C"/>
    <property type="match status" value="1"/>
</dbReference>
<dbReference type="PANTHER" id="PTHR10457:SF7">
    <property type="entry name" value="GALACTOKINASE-RELATED"/>
    <property type="match status" value="1"/>
</dbReference>
<dbReference type="InterPro" id="IPR019539">
    <property type="entry name" value="GalKase_N"/>
</dbReference>
<dbReference type="PANTHER" id="PTHR10457">
    <property type="entry name" value="MEVALONATE KINASE/GALACTOKINASE"/>
    <property type="match status" value="1"/>
</dbReference>
<keyword evidence="7" id="KW-1185">Reference proteome</keyword>
<dbReference type="Proteomes" id="UP001356095">
    <property type="component" value="Unassembled WGS sequence"/>
</dbReference>
<dbReference type="SUPFAM" id="SSF54211">
    <property type="entry name" value="Ribosomal protein S5 domain 2-like"/>
    <property type="match status" value="1"/>
</dbReference>
<evidence type="ECO:0000313" key="7">
    <source>
        <dbReference type="Proteomes" id="UP001356095"/>
    </source>
</evidence>
<proteinExistence type="predicted"/>
<dbReference type="EMBL" id="JAUZMY010000003">
    <property type="protein sequence ID" value="MEE2036392.1"/>
    <property type="molecule type" value="Genomic_DNA"/>
</dbReference>
<feature type="domain" description="Galactokinase N-terminal" evidence="5">
    <location>
        <begin position="36"/>
        <end position="84"/>
    </location>
</feature>
<comment type="caution">
    <text evidence="6">The sequence shown here is derived from an EMBL/GenBank/DDBJ whole genome shotgun (WGS) entry which is preliminary data.</text>
</comment>
<evidence type="ECO:0000256" key="3">
    <source>
        <dbReference type="ARBA" id="ARBA00022840"/>
    </source>
</evidence>
<feature type="domain" description="GHMP kinase C-terminal" evidence="4">
    <location>
        <begin position="275"/>
        <end position="350"/>
    </location>
</feature>
<dbReference type="Gene3D" id="3.30.70.890">
    <property type="entry name" value="GHMP kinase, C-terminal domain"/>
    <property type="match status" value="1"/>
</dbReference>
<keyword evidence="1" id="KW-0808">Transferase</keyword>
<dbReference type="InterPro" id="IPR013750">
    <property type="entry name" value="GHMP_kinase_C_dom"/>
</dbReference>
<evidence type="ECO:0000313" key="6">
    <source>
        <dbReference type="EMBL" id="MEE2036392.1"/>
    </source>
</evidence>
<keyword evidence="2" id="KW-0547">Nucleotide-binding</keyword>
<dbReference type="InterPro" id="IPR020568">
    <property type="entry name" value="Ribosomal_Su5_D2-typ_SF"/>
</dbReference>
<organism evidence="6 7">
    <name type="scientific">Nocardiopsis codii</name>
    <dbReference type="NCBI Taxonomy" id="3065942"/>
    <lineage>
        <taxon>Bacteria</taxon>
        <taxon>Bacillati</taxon>
        <taxon>Actinomycetota</taxon>
        <taxon>Actinomycetes</taxon>
        <taxon>Streptosporangiales</taxon>
        <taxon>Nocardiopsidaceae</taxon>
        <taxon>Nocardiopsis</taxon>
    </lineage>
</organism>
<dbReference type="Pfam" id="PF10509">
    <property type="entry name" value="GalKase_gal_bdg"/>
    <property type="match status" value="1"/>
</dbReference>
<dbReference type="InterPro" id="IPR036554">
    <property type="entry name" value="GHMP_kinase_C_sf"/>
</dbReference>
<dbReference type="Gene3D" id="3.30.230.10">
    <property type="match status" value="1"/>
</dbReference>
<protein>
    <submittedName>
        <fullName evidence="6">Galactokinase family protein</fullName>
    </submittedName>
</protein>
<reference evidence="6 7" key="1">
    <citation type="submission" date="2023-08" db="EMBL/GenBank/DDBJ databases">
        <authorList>
            <person name="Girao M."/>
            <person name="Carvalho M.F."/>
        </authorList>
    </citation>
    <scope>NUCLEOTIDE SEQUENCE [LARGE SCALE GENOMIC DNA]</scope>
    <source>
        <strain evidence="6 7">CT-R113</strain>
    </source>
</reference>
<sequence>MGGAGARLRAVLGVRSAGPLGAWPGEAPDADALAEGFRARFGEAPAGVWHAPGRLAVMGEHTAAGGGAGLYTALPWGVTAAVGPDPAPGVSVATLSGALRARDTAARAAADAVASARRAGALDASAGLRVLLGADLPAHASLGYAGAVGAAVSLALADLDGGPPPEGATVDQRVALAARPGCAVRVNFRSMRTTVLPFDLAGEGMRLVVVDTGALPRRDLRAVRTAELERAQRTLGPLRSVQDLPGALRRLPEPALRDRVEYAVTEVHRLNAAVGLLRAGRFGETGPILSASHLSLRRFGLPTPQVDLVAETAARSGARGVRMSGWAGTALALVAEERVEGVATALAREFTASGWVPPRVRASVPAAGAHRLR</sequence>
<evidence type="ECO:0000256" key="1">
    <source>
        <dbReference type="ARBA" id="ARBA00022679"/>
    </source>
</evidence>
<gene>
    <name evidence="6" type="ORF">Q8791_04045</name>
</gene>
<name>A0ABU7K2C2_9ACTN</name>
<keyword evidence="3" id="KW-0067">ATP-binding</keyword>
<evidence type="ECO:0000259" key="4">
    <source>
        <dbReference type="Pfam" id="PF08544"/>
    </source>
</evidence>
<evidence type="ECO:0000256" key="2">
    <source>
        <dbReference type="ARBA" id="ARBA00022741"/>
    </source>
</evidence>
<dbReference type="PRINTS" id="PR00959">
    <property type="entry name" value="MEVGALKINASE"/>
</dbReference>
<dbReference type="InterPro" id="IPR014721">
    <property type="entry name" value="Ribsml_uS5_D2-typ_fold_subgr"/>
</dbReference>
<accession>A0ABU7K2C2</accession>
<dbReference type="SUPFAM" id="SSF55060">
    <property type="entry name" value="GHMP Kinase, C-terminal domain"/>
    <property type="match status" value="1"/>
</dbReference>
<evidence type="ECO:0000259" key="5">
    <source>
        <dbReference type="Pfam" id="PF10509"/>
    </source>
</evidence>
<dbReference type="RefSeq" id="WP_330090440.1">
    <property type="nucleotide sequence ID" value="NZ_JAUZMY010000003.1"/>
</dbReference>